<evidence type="ECO:0000313" key="5">
    <source>
        <dbReference type="Proteomes" id="UP000194639"/>
    </source>
</evidence>
<dbReference type="InterPro" id="IPR029063">
    <property type="entry name" value="SAM-dependent_MTases_sf"/>
</dbReference>
<feature type="domain" description="Methyltransferase type 11" evidence="3">
    <location>
        <begin position="53"/>
        <end position="138"/>
    </location>
</feature>
<dbReference type="SUPFAM" id="SSF53335">
    <property type="entry name" value="S-adenosyl-L-methionine-dependent methyltransferases"/>
    <property type="match status" value="1"/>
</dbReference>
<evidence type="ECO:0000313" key="4">
    <source>
        <dbReference type="EMBL" id="OUI84436.1"/>
    </source>
</evidence>
<dbReference type="GO" id="GO:0008757">
    <property type="term" value="F:S-adenosylmethionine-dependent methyltransferase activity"/>
    <property type="evidence" value="ECO:0007669"/>
    <property type="project" value="InterPro"/>
</dbReference>
<keyword evidence="1 4" id="KW-0489">Methyltransferase</keyword>
<dbReference type="AlphaFoldDB" id="A0A252A4S4"/>
<dbReference type="Pfam" id="PF08241">
    <property type="entry name" value="Methyltransf_11"/>
    <property type="match status" value="1"/>
</dbReference>
<dbReference type="InterPro" id="IPR013216">
    <property type="entry name" value="Methyltransf_11"/>
</dbReference>
<protein>
    <submittedName>
        <fullName evidence="4">Methyltransferase</fullName>
    </submittedName>
</protein>
<organism evidence="4 5">
    <name type="scientific">Acetobacter orientalis</name>
    <dbReference type="NCBI Taxonomy" id="146474"/>
    <lineage>
        <taxon>Bacteria</taxon>
        <taxon>Pseudomonadati</taxon>
        <taxon>Pseudomonadota</taxon>
        <taxon>Alphaproteobacteria</taxon>
        <taxon>Acetobacterales</taxon>
        <taxon>Acetobacteraceae</taxon>
        <taxon>Acetobacter</taxon>
    </lineage>
</organism>
<dbReference type="CDD" id="cd02440">
    <property type="entry name" value="AdoMet_MTases"/>
    <property type="match status" value="1"/>
</dbReference>
<comment type="caution">
    <text evidence="4">The sequence shown here is derived from an EMBL/GenBank/DDBJ whole genome shotgun (WGS) entry which is preliminary data.</text>
</comment>
<evidence type="ECO:0000256" key="2">
    <source>
        <dbReference type="ARBA" id="ARBA00022679"/>
    </source>
</evidence>
<accession>A0A252A4S4</accession>
<gene>
    <name evidence="4" type="ORF">HK12_00610</name>
</gene>
<proteinExistence type="predicted"/>
<sequence length="293" mass="31780">MQAPVIFDRMAVKRHRARAAHTQHNVAPILTATADLLIDRLSDITRPFKTALDLGGRGFMAPKLHERGLHVIQCESAFPLAQTLQTTAPTVCADEEYLPFAPNSFDLVVANLSLHWVNDLPGTFAQIRTILKPDGLFLASMPILPTLRPLKQALEMAELAVSDGLSARVSPLPTNTSCAHLLQRAGFALPVVDTEILSLRYQSLNGLLQDLRAAGETNALTQRSKSPPPRMLFPAAAAELAQNGESGFEMPLHMSILTAWRPAPTQPQPLKPGEFTQSLARALETNSQGLPPG</sequence>
<evidence type="ECO:0000259" key="3">
    <source>
        <dbReference type="Pfam" id="PF08241"/>
    </source>
</evidence>
<dbReference type="GO" id="GO:0032259">
    <property type="term" value="P:methylation"/>
    <property type="evidence" value="ECO:0007669"/>
    <property type="project" value="UniProtKB-KW"/>
</dbReference>
<dbReference type="InterPro" id="IPR050602">
    <property type="entry name" value="Malonyl-ACP_OMT"/>
</dbReference>
<dbReference type="Gene3D" id="3.40.50.150">
    <property type="entry name" value="Vaccinia Virus protein VP39"/>
    <property type="match status" value="1"/>
</dbReference>
<keyword evidence="2 4" id="KW-0808">Transferase</keyword>
<evidence type="ECO:0000256" key="1">
    <source>
        <dbReference type="ARBA" id="ARBA00022603"/>
    </source>
</evidence>
<reference evidence="4 5" key="1">
    <citation type="submission" date="2014-06" db="EMBL/GenBank/DDBJ databases">
        <authorList>
            <person name="Ju J."/>
            <person name="Zhang J."/>
        </authorList>
    </citation>
    <scope>NUCLEOTIDE SEQUENCE [LARGE SCALE GENOMIC DNA]</scope>
    <source>
        <strain evidence="4">DmW_045</strain>
    </source>
</reference>
<dbReference type="RefSeq" id="WP_086551797.1">
    <property type="nucleotide sequence ID" value="NZ_JOMO01000011.1"/>
</dbReference>
<dbReference type="PANTHER" id="PTHR13090">
    <property type="entry name" value="ARGININE-HYDROXYLASE NDUFAF5, MITOCHONDRIAL"/>
    <property type="match status" value="1"/>
</dbReference>
<name>A0A252A4S4_9PROT</name>
<dbReference type="EMBL" id="JOMO01000011">
    <property type="protein sequence ID" value="OUI84436.1"/>
    <property type="molecule type" value="Genomic_DNA"/>
</dbReference>
<dbReference type="Proteomes" id="UP000194639">
    <property type="component" value="Unassembled WGS sequence"/>
</dbReference>
<dbReference type="PANTHER" id="PTHR13090:SF1">
    <property type="entry name" value="ARGININE-HYDROXYLASE NDUFAF5, MITOCHONDRIAL"/>
    <property type="match status" value="1"/>
</dbReference>